<gene>
    <name evidence="3" type="ORF">L0P79_18100</name>
</gene>
<dbReference type="PANTHER" id="PTHR48080">
    <property type="entry name" value="D-GALACTONATE DEHYDRATASE-RELATED"/>
    <property type="match status" value="1"/>
</dbReference>
<keyword evidence="4" id="KW-1185">Reference proteome</keyword>
<dbReference type="InterPro" id="IPR036849">
    <property type="entry name" value="Enolase-like_C_sf"/>
</dbReference>
<reference evidence="3 4" key="1">
    <citation type="submission" date="2022-01" db="EMBL/GenBank/DDBJ databases">
        <title>Collection of gut derived symbiotic bacterial strains cultured from healthy donors.</title>
        <authorList>
            <person name="Lin H."/>
            <person name="Kohout C."/>
            <person name="Waligurski E."/>
            <person name="Pamer E.G."/>
        </authorList>
    </citation>
    <scope>NUCLEOTIDE SEQUENCE [LARGE SCALE GENOMIC DNA]</scope>
    <source>
        <strain evidence="3 4">DFI.3.7</strain>
    </source>
</reference>
<evidence type="ECO:0000313" key="3">
    <source>
        <dbReference type="EMBL" id="MCG4528952.1"/>
    </source>
</evidence>
<dbReference type="CDD" id="cd03316">
    <property type="entry name" value="MR_like"/>
    <property type="match status" value="1"/>
</dbReference>
<dbReference type="PANTHER" id="PTHR48080:SF2">
    <property type="entry name" value="D-GALACTONATE DEHYDRATASE"/>
    <property type="match status" value="1"/>
</dbReference>
<comment type="caution">
    <text evidence="3">The sequence shown here is derived from an EMBL/GenBank/DDBJ whole genome shotgun (WGS) entry which is preliminary data.</text>
</comment>
<dbReference type="RefSeq" id="WP_238075162.1">
    <property type="nucleotide sequence ID" value="NZ_JAKNJB010000051.1"/>
</dbReference>
<evidence type="ECO:0000256" key="1">
    <source>
        <dbReference type="ARBA" id="ARBA00022723"/>
    </source>
</evidence>
<keyword evidence="1" id="KW-0479">Metal-binding</keyword>
<sequence length="216" mass="24302">DIGRWCGFFMSLRGVALDIIVETHSLIDTNTAVALGKALEPYHIMYLEEPTQPMNQSLFKFIDRHCDIPLATGERSYTRWGFRQFFEDRTLSIIQPDLCNTGGITEVKKICDMAHTYDIGVQLHVCGGPIATAAALHIETVIPNFCIHEHHFRNLKCVCVDSCVYDLQPKHGYFEVPERPGIGEELSEVEMKNAKSVTIDKGVTKAAKLIKNEAYT</sequence>
<accession>A0ABS9MDQ5</accession>
<feature type="non-terminal residue" evidence="3">
    <location>
        <position position="1"/>
    </location>
</feature>
<dbReference type="Gene3D" id="3.20.20.120">
    <property type="entry name" value="Enolase-like C-terminal domain"/>
    <property type="match status" value="1"/>
</dbReference>
<evidence type="ECO:0000259" key="2">
    <source>
        <dbReference type="Pfam" id="PF13378"/>
    </source>
</evidence>
<protein>
    <submittedName>
        <fullName evidence="3">Mandelate racemase/muconate lactonizing enzyme family protein</fullName>
    </submittedName>
</protein>
<dbReference type="EMBL" id="JAKNJB010000051">
    <property type="protein sequence ID" value="MCG4528952.1"/>
    <property type="molecule type" value="Genomic_DNA"/>
</dbReference>
<dbReference type="Proteomes" id="UP001200313">
    <property type="component" value="Unassembled WGS sequence"/>
</dbReference>
<evidence type="ECO:0000313" key="4">
    <source>
        <dbReference type="Proteomes" id="UP001200313"/>
    </source>
</evidence>
<proteinExistence type="predicted"/>
<dbReference type="SUPFAM" id="SSF51604">
    <property type="entry name" value="Enolase C-terminal domain-like"/>
    <property type="match status" value="1"/>
</dbReference>
<name>A0ABS9MDQ5_9FIRM</name>
<dbReference type="InterPro" id="IPR029065">
    <property type="entry name" value="Enolase_C-like"/>
</dbReference>
<organism evidence="3 4">
    <name type="scientific">Intestinimonas massiliensis</name>
    <name type="common">ex Afouda et al. 2020</name>
    <dbReference type="NCBI Taxonomy" id="1673721"/>
    <lineage>
        <taxon>Bacteria</taxon>
        <taxon>Bacillati</taxon>
        <taxon>Bacillota</taxon>
        <taxon>Clostridia</taxon>
        <taxon>Eubacteriales</taxon>
        <taxon>Intestinimonas</taxon>
    </lineage>
</organism>
<dbReference type="InterPro" id="IPR034593">
    <property type="entry name" value="DgoD-like"/>
</dbReference>
<dbReference type="Pfam" id="PF13378">
    <property type="entry name" value="MR_MLE_C"/>
    <property type="match status" value="1"/>
</dbReference>
<feature type="domain" description="Enolase C-terminal" evidence="2">
    <location>
        <begin position="17"/>
        <end position="188"/>
    </location>
</feature>